<keyword evidence="1" id="KW-0732">Signal</keyword>
<keyword evidence="3" id="KW-1185">Reference proteome</keyword>
<evidence type="ECO:0000256" key="1">
    <source>
        <dbReference type="SAM" id="SignalP"/>
    </source>
</evidence>
<dbReference type="RefSeq" id="WP_165245156.1">
    <property type="nucleotide sequence ID" value="NZ_JAAKZV010000354.1"/>
</dbReference>
<dbReference type="Proteomes" id="UP000481583">
    <property type="component" value="Unassembled WGS sequence"/>
</dbReference>
<feature type="signal peptide" evidence="1">
    <location>
        <begin position="1"/>
        <end position="26"/>
    </location>
</feature>
<feature type="chain" id="PRO_5026345750" evidence="1">
    <location>
        <begin position="27"/>
        <end position="287"/>
    </location>
</feature>
<comment type="caution">
    <text evidence="2">The sequence shown here is derived from an EMBL/GenBank/DDBJ whole genome shotgun (WGS) entry which is preliminary data.</text>
</comment>
<evidence type="ECO:0000313" key="3">
    <source>
        <dbReference type="Proteomes" id="UP000481583"/>
    </source>
</evidence>
<dbReference type="AlphaFoldDB" id="A0A6G4UED9"/>
<name>A0A6G4UED9_9ACTN</name>
<organism evidence="2 3">
    <name type="scientific">Streptomyces coryli</name>
    <dbReference type="NCBI Taxonomy" id="1128680"/>
    <lineage>
        <taxon>Bacteria</taxon>
        <taxon>Bacillati</taxon>
        <taxon>Actinomycetota</taxon>
        <taxon>Actinomycetes</taxon>
        <taxon>Kitasatosporales</taxon>
        <taxon>Streptomycetaceae</taxon>
        <taxon>Streptomyces</taxon>
    </lineage>
</organism>
<dbReference type="InterPro" id="IPR043761">
    <property type="entry name" value="DUF5707"/>
</dbReference>
<sequence>MRKIAIGAGVAGVLALGALALPAAQADPESGLEHKRNSAGLFGDKPGARALAAEDGATQITDVTVNGGKYIAVGTTKQVSFTASVTATNPDGIADGQVAIWHGSDDADPEQVFGPTTENGTCTAVNATTSTCKVTITVTPHDDTYAYLWNELAGTWHVAAYAAGNDGSETADNFAGTTRVQRYSKLTVNAAPEPVTKGKPVTITGKLTRANWDDFAYHGYTNQPVALQFKPKTSTSYSTLKTPITSSTGALKTTSTAKADGYWRWNFTPKATTTPAVKTYGDYVDVR</sequence>
<evidence type="ECO:0000313" key="2">
    <source>
        <dbReference type="EMBL" id="NGN69858.1"/>
    </source>
</evidence>
<gene>
    <name evidence="2" type="ORF">G5C51_38970</name>
</gene>
<dbReference type="EMBL" id="JAAKZV010000354">
    <property type="protein sequence ID" value="NGN69858.1"/>
    <property type="molecule type" value="Genomic_DNA"/>
</dbReference>
<proteinExistence type="predicted"/>
<accession>A0A6G4UED9</accession>
<dbReference type="Pfam" id="PF18968">
    <property type="entry name" value="DUF5707"/>
    <property type="match status" value="1"/>
</dbReference>
<protein>
    <submittedName>
        <fullName evidence="2">Calcium-binding protein</fullName>
    </submittedName>
</protein>
<reference evidence="2 3" key="1">
    <citation type="submission" date="2020-02" db="EMBL/GenBank/DDBJ databases">
        <title>Whole-genome analyses of novel actinobacteria.</title>
        <authorList>
            <person name="Sahin N."/>
        </authorList>
    </citation>
    <scope>NUCLEOTIDE SEQUENCE [LARGE SCALE GENOMIC DNA]</scope>
    <source>
        <strain evidence="2 3">A7024</strain>
    </source>
</reference>